<dbReference type="AlphaFoldDB" id="A0A0D2ZXK6"/>
<protein>
    <submittedName>
        <fullName evidence="1">Uncharacterized protein</fullName>
    </submittedName>
</protein>
<dbReference type="Gramene" id="Bo05731s010.1">
    <property type="protein sequence ID" value="Bo05731s010.1"/>
    <property type="gene ID" value="Bo05731s010"/>
</dbReference>
<reference evidence="1" key="2">
    <citation type="submission" date="2015-06" db="UniProtKB">
        <authorList>
            <consortium name="EnsemblPlants"/>
        </authorList>
    </citation>
    <scope>IDENTIFICATION</scope>
</reference>
<dbReference type="Proteomes" id="UP000032141">
    <property type="component" value="Unassembled WGS sequence"/>
</dbReference>
<sequence>MTFYKVELLKLNSRSTATIIVSRTTLPTESIRNGQHLSNPSHFLKVLKQSYLLNVKNPSEKMSNVLLQYCNRGLQ</sequence>
<evidence type="ECO:0000313" key="1">
    <source>
        <dbReference type="EnsemblPlants" id="Bo05731s010.1"/>
    </source>
</evidence>
<evidence type="ECO:0000313" key="2">
    <source>
        <dbReference type="Proteomes" id="UP000032141"/>
    </source>
</evidence>
<keyword evidence="2" id="KW-1185">Reference proteome</keyword>
<proteinExistence type="predicted"/>
<name>A0A0D2ZXK6_BRAOL</name>
<organism evidence="1 2">
    <name type="scientific">Brassica oleracea var. oleracea</name>
    <dbReference type="NCBI Taxonomy" id="109376"/>
    <lineage>
        <taxon>Eukaryota</taxon>
        <taxon>Viridiplantae</taxon>
        <taxon>Streptophyta</taxon>
        <taxon>Embryophyta</taxon>
        <taxon>Tracheophyta</taxon>
        <taxon>Spermatophyta</taxon>
        <taxon>Magnoliopsida</taxon>
        <taxon>eudicotyledons</taxon>
        <taxon>Gunneridae</taxon>
        <taxon>Pentapetalae</taxon>
        <taxon>rosids</taxon>
        <taxon>malvids</taxon>
        <taxon>Brassicales</taxon>
        <taxon>Brassicaceae</taxon>
        <taxon>Brassiceae</taxon>
        <taxon>Brassica</taxon>
    </lineage>
</organism>
<reference evidence="1" key="1">
    <citation type="journal article" date="2014" name="Genome Biol.">
        <title>Transcriptome and methylome profiling reveals relics of genome dominance in the mesopolyploid Brassica oleracea.</title>
        <authorList>
            <person name="Parkin I.A."/>
            <person name="Koh C."/>
            <person name="Tang H."/>
            <person name="Robinson S.J."/>
            <person name="Kagale S."/>
            <person name="Clarke W.E."/>
            <person name="Town C.D."/>
            <person name="Nixon J."/>
            <person name="Krishnakumar V."/>
            <person name="Bidwell S.L."/>
            <person name="Denoeud F."/>
            <person name="Belcram H."/>
            <person name="Links M.G."/>
            <person name="Just J."/>
            <person name="Clarke C."/>
            <person name="Bender T."/>
            <person name="Huebert T."/>
            <person name="Mason A.S."/>
            <person name="Pires J.C."/>
            <person name="Barker G."/>
            <person name="Moore J."/>
            <person name="Walley P.G."/>
            <person name="Manoli S."/>
            <person name="Batley J."/>
            <person name="Edwards D."/>
            <person name="Nelson M.N."/>
            <person name="Wang X."/>
            <person name="Paterson A.H."/>
            <person name="King G."/>
            <person name="Bancroft I."/>
            <person name="Chalhoub B."/>
            <person name="Sharpe A.G."/>
        </authorList>
    </citation>
    <scope>NUCLEOTIDE SEQUENCE [LARGE SCALE GENOMIC DNA]</scope>
    <source>
        <strain evidence="1">cv. TO1000</strain>
    </source>
</reference>
<dbReference type="HOGENOM" id="CLU_2674558_0_0_1"/>
<accession>A0A0D2ZXK6</accession>
<dbReference type="EnsemblPlants" id="Bo05731s010.1">
    <property type="protein sequence ID" value="Bo05731s010.1"/>
    <property type="gene ID" value="Bo05731s010"/>
</dbReference>